<evidence type="ECO:0000259" key="4">
    <source>
        <dbReference type="PROSITE" id="PS51123"/>
    </source>
</evidence>
<evidence type="ECO:0000256" key="2">
    <source>
        <dbReference type="PROSITE-ProRule" id="PRU00473"/>
    </source>
</evidence>
<proteinExistence type="predicted"/>
<dbReference type="PANTHER" id="PTHR30570">
    <property type="entry name" value="PERIPLASMIC PHOSPHATE BINDING COMPONENT OF PHOSPHATE ABC TRANSPORTER"/>
    <property type="match status" value="1"/>
</dbReference>
<gene>
    <name evidence="5" type="ORF">SAMN05443999_1059</name>
</gene>
<feature type="chain" id="PRO_5009299782" evidence="3">
    <location>
        <begin position="24"/>
        <end position="519"/>
    </location>
</feature>
<dbReference type="Proteomes" id="UP000199582">
    <property type="component" value="Unassembled WGS sequence"/>
</dbReference>
<organism evidence="5 6">
    <name type="scientific">Roseovarius azorensis</name>
    <dbReference type="NCBI Taxonomy" id="1287727"/>
    <lineage>
        <taxon>Bacteria</taxon>
        <taxon>Pseudomonadati</taxon>
        <taxon>Pseudomonadota</taxon>
        <taxon>Alphaproteobacteria</taxon>
        <taxon>Rhodobacterales</taxon>
        <taxon>Roseobacteraceae</taxon>
        <taxon>Roseovarius</taxon>
    </lineage>
</organism>
<dbReference type="AlphaFoldDB" id="A0A1H7PJW8"/>
<dbReference type="SUPFAM" id="SSF103088">
    <property type="entry name" value="OmpA-like"/>
    <property type="match status" value="1"/>
</dbReference>
<dbReference type="RefSeq" id="WP_093035227.1">
    <property type="nucleotide sequence ID" value="NZ_FOAG01000005.1"/>
</dbReference>
<dbReference type="STRING" id="1287727.SAMN05443999_1059"/>
<reference evidence="5 6" key="1">
    <citation type="submission" date="2016-10" db="EMBL/GenBank/DDBJ databases">
        <authorList>
            <person name="de Groot N.N."/>
        </authorList>
    </citation>
    <scope>NUCLEOTIDE SEQUENCE [LARGE SCALE GENOMIC DNA]</scope>
    <source>
        <strain evidence="5 6">DSM 100674</strain>
    </source>
</reference>
<dbReference type="InterPro" id="IPR024370">
    <property type="entry name" value="PBP_domain"/>
</dbReference>
<dbReference type="InterPro" id="IPR050811">
    <property type="entry name" value="Phosphate_ABC_transporter"/>
</dbReference>
<keyword evidence="1 3" id="KW-0732">Signal</keyword>
<sequence>MTRLCAAISAALISLTMAGSGLAQDVMLRSHRGDVEISGNLLGFDGEFYRVDTIYGELTVDGSGVVCEGPGCPDLESYVARLVFSGAPTIGRVLMPALIEAFAIRENHDVTREDLSAYETRYAVHSGADRRLIGEFIFRLTNTDEGFADLLANEADITMALREVRRDELDRAREAGLGDLSASGRMRVLALDALVPVVAPSNPVQGISLRQLARVLSGEITNWTALGGPDAPIDVHLWDESTGIGQASVQRLLVPERLNLREKVRRHANGADFAEVVNRDPFALGLTTRSEQGATWELALIGECGFALRASRRAVKTEDYPLTAPLFLYLPARRFPALGREFLAYLRDPSAQLVIRRAGFVDQAPEEIEINAQGDRFANAIAQAGTEVGLEDLQHMVQVLGPLRRLTTTFRFESGSVRLDAQSRSNVAQLARALELGLYDARRLVFVGFSDGDGPAATNQEIALRRAETVKRAVMRTAETADFDRIGLEVVAFGEAMPMACDDTAWGRQVNRRVEVWVQ</sequence>
<dbReference type="Gene3D" id="3.30.1330.60">
    <property type="entry name" value="OmpA-like domain"/>
    <property type="match status" value="1"/>
</dbReference>
<dbReference type="InterPro" id="IPR036737">
    <property type="entry name" value="OmpA-like_sf"/>
</dbReference>
<evidence type="ECO:0000256" key="3">
    <source>
        <dbReference type="SAM" id="SignalP"/>
    </source>
</evidence>
<dbReference type="GO" id="GO:0016020">
    <property type="term" value="C:membrane"/>
    <property type="evidence" value="ECO:0007669"/>
    <property type="project" value="UniProtKB-UniRule"/>
</dbReference>
<dbReference type="Pfam" id="PF00691">
    <property type="entry name" value="OmpA"/>
    <property type="match status" value="1"/>
</dbReference>
<dbReference type="SUPFAM" id="SSF53850">
    <property type="entry name" value="Periplasmic binding protein-like II"/>
    <property type="match status" value="1"/>
</dbReference>
<dbReference type="InterPro" id="IPR006665">
    <property type="entry name" value="OmpA-like"/>
</dbReference>
<name>A0A1H7PJW8_9RHOB</name>
<evidence type="ECO:0000313" key="5">
    <source>
        <dbReference type="EMBL" id="SEL35724.1"/>
    </source>
</evidence>
<evidence type="ECO:0000313" key="6">
    <source>
        <dbReference type="Proteomes" id="UP000199582"/>
    </source>
</evidence>
<evidence type="ECO:0000256" key="1">
    <source>
        <dbReference type="ARBA" id="ARBA00022729"/>
    </source>
</evidence>
<feature type="signal peptide" evidence="3">
    <location>
        <begin position="1"/>
        <end position="23"/>
    </location>
</feature>
<dbReference type="PANTHER" id="PTHR30570:SF1">
    <property type="entry name" value="PHOSPHATE-BINDING PROTEIN PSTS"/>
    <property type="match status" value="1"/>
</dbReference>
<accession>A0A1H7PJW8</accession>
<dbReference type="CDD" id="cd07185">
    <property type="entry name" value="OmpA_C-like"/>
    <property type="match status" value="1"/>
</dbReference>
<feature type="domain" description="OmpA-like" evidence="4">
    <location>
        <begin position="399"/>
        <end position="519"/>
    </location>
</feature>
<dbReference type="EMBL" id="FOAG01000005">
    <property type="protein sequence ID" value="SEL35724.1"/>
    <property type="molecule type" value="Genomic_DNA"/>
</dbReference>
<dbReference type="PROSITE" id="PS51123">
    <property type="entry name" value="OMPA_2"/>
    <property type="match status" value="1"/>
</dbReference>
<dbReference type="Gene3D" id="3.40.190.10">
    <property type="entry name" value="Periplasmic binding protein-like II"/>
    <property type="match status" value="2"/>
</dbReference>
<dbReference type="OrthoDB" id="9790048at2"/>
<keyword evidence="6" id="KW-1185">Reference proteome</keyword>
<dbReference type="Pfam" id="PF12849">
    <property type="entry name" value="PBP_like_2"/>
    <property type="match status" value="1"/>
</dbReference>
<keyword evidence="2" id="KW-0472">Membrane</keyword>
<protein>
    <submittedName>
        <fullName evidence="5">Phosphate ABC transporter substrate-binding protein, PhoT family</fullName>
    </submittedName>
</protein>